<keyword evidence="2" id="KW-0805">Transcription regulation</keyword>
<name>A0A084ILC2_SALHC</name>
<proteinExistence type="inferred from homology"/>
<dbReference type="STRING" id="1304275.C41B8_09906"/>
<comment type="caution">
    <text evidence="6">The sequence shown here is derived from an EMBL/GenBank/DDBJ whole genome shotgun (WGS) entry which is preliminary data.</text>
</comment>
<accession>A0A084ILC2</accession>
<evidence type="ECO:0000313" key="6">
    <source>
        <dbReference type="EMBL" id="KEZ77506.1"/>
    </source>
</evidence>
<reference evidence="6 7" key="1">
    <citation type="submission" date="2013-03" db="EMBL/GenBank/DDBJ databases">
        <title>Salinisphaera hydrothermalis C41B8 Genome Sequencing.</title>
        <authorList>
            <person name="Li C."/>
            <person name="Lai Q."/>
            <person name="Shao Z."/>
        </authorList>
    </citation>
    <scope>NUCLEOTIDE SEQUENCE [LARGE SCALE GENOMIC DNA]</scope>
    <source>
        <strain evidence="6 7">C41B8</strain>
    </source>
</reference>
<organism evidence="6 7">
    <name type="scientific">Salinisphaera hydrothermalis (strain C41B8)</name>
    <dbReference type="NCBI Taxonomy" id="1304275"/>
    <lineage>
        <taxon>Bacteria</taxon>
        <taxon>Pseudomonadati</taxon>
        <taxon>Pseudomonadota</taxon>
        <taxon>Gammaproteobacteria</taxon>
        <taxon>Salinisphaerales</taxon>
        <taxon>Salinisphaeraceae</taxon>
        <taxon>Salinisphaera</taxon>
    </lineage>
</organism>
<dbReference type="GO" id="GO:0003700">
    <property type="term" value="F:DNA-binding transcription factor activity"/>
    <property type="evidence" value="ECO:0007669"/>
    <property type="project" value="InterPro"/>
</dbReference>
<dbReference type="Proteomes" id="UP000028302">
    <property type="component" value="Unassembled WGS sequence"/>
</dbReference>
<dbReference type="InterPro" id="IPR036388">
    <property type="entry name" value="WH-like_DNA-bd_sf"/>
</dbReference>
<keyword evidence="4" id="KW-0804">Transcription</keyword>
<dbReference type="PANTHER" id="PTHR30126">
    <property type="entry name" value="HTH-TYPE TRANSCRIPTIONAL REGULATOR"/>
    <property type="match status" value="1"/>
</dbReference>
<dbReference type="Gene3D" id="3.40.190.290">
    <property type="match status" value="1"/>
</dbReference>
<sequence length="296" mass="32625">MSESVRLEALEVLDAIDRHGSFAAAAASLYRVPSAISYTINQLETELGIRVFDRTGHRAVLTPAGQLLLTEGRRILIATRELAAAARRQADHWEPELKIALDTTQKPADFYPLIAEFTRAHPAINVRINEEVLAGSWEALVDERVDLAIGVTDPPANAGIHRRQCGRIDFVFCCAPTHPLASAPTPLTEDAIRAHRALVVADTARQFSPRSGNLIDGQARLTVASMRTKIEALERGLGVGYCPTHWVDDALAAGRLIALETMPPATMRETYLLWRRGERGRALQWFIDRLTGDLPD</sequence>
<dbReference type="AlphaFoldDB" id="A0A084ILC2"/>
<comment type="similarity">
    <text evidence="1">Belongs to the LysR transcriptional regulatory family.</text>
</comment>
<dbReference type="GO" id="GO:0000976">
    <property type="term" value="F:transcription cis-regulatory region binding"/>
    <property type="evidence" value="ECO:0007669"/>
    <property type="project" value="TreeGrafter"/>
</dbReference>
<dbReference type="Pfam" id="PF03466">
    <property type="entry name" value="LysR_substrate"/>
    <property type="match status" value="1"/>
</dbReference>
<dbReference type="Pfam" id="PF00126">
    <property type="entry name" value="HTH_1"/>
    <property type="match status" value="1"/>
</dbReference>
<evidence type="ECO:0000256" key="1">
    <source>
        <dbReference type="ARBA" id="ARBA00009437"/>
    </source>
</evidence>
<evidence type="ECO:0000256" key="2">
    <source>
        <dbReference type="ARBA" id="ARBA00023015"/>
    </source>
</evidence>
<dbReference type="RefSeq" id="WP_037337352.1">
    <property type="nucleotide sequence ID" value="NZ_APNK01000012.1"/>
</dbReference>
<dbReference type="Gene3D" id="1.10.10.10">
    <property type="entry name" value="Winged helix-like DNA-binding domain superfamily/Winged helix DNA-binding domain"/>
    <property type="match status" value="1"/>
</dbReference>
<dbReference type="EMBL" id="APNK01000012">
    <property type="protein sequence ID" value="KEZ77506.1"/>
    <property type="molecule type" value="Genomic_DNA"/>
</dbReference>
<dbReference type="InterPro" id="IPR000847">
    <property type="entry name" value="LysR_HTH_N"/>
</dbReference>
<dbReference type="InterPro" id="IPR036390">
    <property type="entry name" value="WH_DNA-bd_sf"/>
</dbReference>
<gene>
    <name evidence="6" type="ORF">C41B8_09906</name>
</gene>
<dbReference type="PANTHER" id="PTHR30126:SF4">
    <property type="entry name" value="LYSR FAMILY TRANSCRIPTIONAL REGULATOR"/>
    <property type="match status" value="1"/>
</dbReference>
<dbReference type="SUPFAM" id="SSF46785">
    <property type="entry name" value="Winged helix' DNA-binding domain"/>
    <property type="match status" value="1"/>
</dbReference>
<evidence type="ECO:0000259" key="5">
    <source>
        <dbReference type="PROSITE" id="PS50931"/>
    </source>
</evidence>
<dbReference type="OrthoDB" id="5293066at2"/>
<evidence type="ECO:0000256" key="3">
    <source>
        <dbReference type="ARBA" id="ARBA00023125"/>
    </source>
</evidence>
<dbReference type="SUPFAM" id="SSF53850">
    <property type="entry name" value="Periplasmic binding protein-like II"/>
    <property type="match status" value="1"/>
</dbReference>
<dbReference type="PROSITE" id="PS50931">
    <property type="entry name" value="HTH_LYSR"/>
    <property type="match status" value="1"/>
</dbReference>
<evidence type="ECO:0000313" key="7">
    <source>
        <dbReference type="Proteomes" id="UP000028302"/>
    </source>
</evidence>
<dbReference type="InterPro" id="IPR005119">
    <property type="entry name" value="LysR_subst-bd"/>
</dbReference>
<feature type="domain" description="HTH lysR-type" evidence="5">
    <location>
        <begin position="5"/>
        <end position="62"/>
    </location>
</feature>
<protein>
    <submittedName>
        <fullName evidence="6">LysR family transcriptional regulator</fullName>
    </submittedName>
</protein>
<dbReference type="eggNOG" id="COG0583">
    <property type="taxonomic scope" value="Bacteria"/>
</dbReference>
<keyword evidence="7" id="KW-1185">Reference proteome</keyword>
<evidence type="ECO:0000256" key="4">
    <source>
        <dbReference type="ARBA" id="ARBA00023163"/>
    </source>
</evidence>
<keyword evidence="3" id="KW-0238">DNA-binding</keyword>